<organism evidence="6 7">
    <name type="scientific">Rhizomicrobium palustre</name>
    <dbReference type="NCBI Taxonomy" id="189966"/>
    <lineage>
        <taxon>Bacteria</taxon>
        <taxon>Pseudomonadati</taxon>
        <taxon>Pseudomonadota</taxon>
        <taxon>Alphaproteobacteria</taxon>
        <taxon>Micropepsales</taxon>
        <taxon>Micropepsaceae</taxon>
        <taxon>Rhizomicrobium</taxon>
    </lineage>
</organism>
<comment type="caution">
    <text evidence="6">The sequence shown here is derived from an EMBL/GenBank/DDBJ whole genome shotgun (WGS) entry which is preliminary data.</text>
</comment>
<keyword evidence="7" id="KW-1185">Reference proteome</keyword>
<dbReference type="InterPro" id="IPR036388">
    <property type="entry name" value="WH-like_DNA-bd_sf"/>
</dbReference>
<dbReference type="PROSITE" id="PS50931">
    <property type="entry name" value="HTH_LYSR"/>
    <property type="match status" value="1"/>
</dbReference>
<dbReference type="Gene3D" id="3.40.190.290">
    <property type="match status" value="1"/>
</dbReference>
<dbReference type="Proteomes" id="UP000570514">
    <property type="component" value="Unassembled WGS sequence"/>
</dbReference>
<dbReference type="InterPro" id="IPR005119">
    <property type="entry name" value="LysR_subst-bd"/>
</dbReference>
<dbReference type="SUPFAM" id="SSF46785">
    <property type="entry name" value="Winged helix' DNA-binding domain"/>
    <property type="match status" value="1"/>
</dbReference>
<dbReference type="CDD" id="cd08422">
    <property type="entry name" value="PBP2_CrgA_like"/>
    <property type="match status" value="1"/>
</dbReference>
<keyword evidence="2" id="KW-0805">Transcription regulation</keyword>
<dbReference type="PANTHER" id="PTHR30537">
    <property type="entry name" value="HTH-TYPE TRANSCRIPTIONAL REGULATOR"/>
    <property type="match status" value="1"/>
</dbReference>
<dbReference type="InterPro" id="IPR036390">
    <property type="entry name" value="WH_DNA-bd_sf"/>
</dbReference>
<protein>
    <submittedName>
        <fullName evidence="6">DNA-binding transcriptional LysR family regulator</fullName>
    </submittedName>
</protein>
<dbReference type="SUPFAM" id="SSF53850">
    <property type="entry name" value="Periplasmic binding protein-like II"/>
    <property type="match status" value="1"/>
</dbReference>
<keyword evidence="3 6" id="KW-0238">DNA-binding</keyword>
<dbReference type="EMBL" id="JAASRM010000001">
    <property type="protein sequence ID" value="NIK87263.1"/>
    <property type="molecule type" value="Genomic_DNA"/>
</dbReference>
<dbReference type="Pfam" id="PF00126">
    <property type="entry name" value="HTH_1"/>
    <property type="match status" value="1"/>
</dbReference>
<dbReference type="GO" id="GO:0003700">
    <property type="term" value="F:DNA-binding transcription factor activity"/>
    <property type="evidence" value="ECO:0007669"/>
    <property type="project" value="InterPro"/>
</dbReference>
<evidence type="ECO:0000256" key="1">
    <source>
        <dbReference type="ARBA" id="ARBA00009437"/>
    </source>
</evidence>
<dbReference type="RefSeq" id="WP_167080703.1">
    <property type="nucleotide sequence ID" value="NZ_BAAADC010000001.1"/>
</dbReference>
<dbReference type="InterPro" id="IPR000847">
    <property type="entry name" value="LysR_HTH_N"/>
</dbReference>
<comment type="similarity">
    <text evidence="1">Belongs to the LysR transcriptional regulatory family.</text>
</comment>
<accession>A0A846MV72</accession>
<feature type="domain" description="HTH lysR-type" evidence="5">
    <location>
        <begin position="9"/>
        <end position="62"/>
    </location>
</feature>
<dbReference type="AlphaFoldDB" id="A0A846MV72"/>
<evidence type="ECO:0000256" key="4">
    <source>
        <dbReference type="ARBA" id="ARBA00023163"/>
    </source>
</evidence>
<reference evidence="6 7" key="1">
    <citation type="submission" date="2020-03" db="EMBL/GenBank/DDBJ databases">
        <title>Genomic Encyclopedia of Type Strains, Phase IV (KMG-IV): sequencing the most valuable type-strain genomes for metagenomic binning, comparative biology and taxonomic classification.</title>
        <authorList>
            <person name="Goeker M."/>
        </authorList>
    </citation>
    <scope>NUCLEOTIDE SEQUENCE [LARGE SCALE GENOMIC DNA]</scope>
    <source>
        <strain evidence="6 7">DSM 19867</strain>
    </source>
</reference>
<proteinExistence type="inferred from homology"/>
<dbReference type="InterPro" id="IPR058163">
    <property type="entry name" value="LysR-type_TF_proteobact-type"/>
</dbReference>
<dbReference type="Pfam" id="PF03466">
    <property type="entry name" value="LysR_substrate"/>
    <property type="match status" value="1"/>
</dbReference>
<gene>
    <name evidence="6" type="ORF">FHS83_000581</name>
</gene>
<evidence type="ECO:0000313" key="6">
    <source>
        <dbReference type="EMBL" id="NIK87263.1"/>
    </source>
</evidence>
<name>A0A846MV72_9PROT</name>
<evidence type="ECO:0000256" key="2">
    <source>
        <dbReference type="ARBA" id="ARBA00023015"/>
    </source>
</evidence>
<keyword evidence="4" id="KW-0804">Transcription</keyword>
<dbReference type="PANTHER" id="PTHR30537:SF66">
    <property type="entry name" value="IRON-REGULATED VIRULENCE REGULATORY PROTEIN IRGB"/>
    <property type="match status" value="1"/>
</dbReference>
<dbReference type="FunFam" id="1.10.10.10:FF:000001">
    <property type="entry name" value="LysR family transcriptional regulator"/>
    <property type="match status" value="1"/>
</dbReference>
<evidence type="ECO:0000256" key="3">
    <source>
        <dbReference type="ARBA" id="ARBA00023125"/>
    </source>
</evidence>
<dbReference type="Gene3D" id="1.10.10.10">
    <property type="entry name" value="Winged helix-like DNA-binding domain superfamily/Winged helix DNA-binding domain"/>
    <property type="match status" value="1"/>
</dbReference>
<sequence length="306" mass="32674">MTDPRFAEQMAIFVDVVRGGSFSSAARRRAVTPSAIMRQIGAMEESLGVPLLIRSTRALALTDAGQRLFERAQHLLDALADTRAEIAAFDGTVAGVVRTACFPTFGKRYVIPALGGLMAKHPGLTAEIDLTEKLADPVADRFDAVIRIGELSDSSLIATKLADQKRLLVASPSYLDSKGTPADGPALSKHALIDKLHGADLLGWSDVLGRPAGNDAQDKVAFRSDDFEAMRLAVLAGMGIGLLPDWVVGPDVRSGALIRLGLGGEIWNRRPAGIYLLRALAKPSAKLSAFMTALREQIGTPPNWEP</sequence>
<evidence type="ECO:0000259" key="5">
    <source>
        <dbReference type="PROSITE" id="PS50931"/>
    </source>
</evidence>
<dbReference type="GO" id="GO:0006351">
    <property type="term" value="P:DNA-templated transcription"/>
    <property type="evidence" value="ECO:0007669"/>
    <property type="project" value="TreeGrafter"/>
</dbReference>
<evidence type="ECO:0000313" key="7">
    <source>
        <dbReference type="Proteomes" id="UP000570514"/>
    </source>
</evidence>
<dbReference type="GO" id="GO:0043565">
    <property type="term" value="F:sequence-specific DNA binding"/>
    <property type="evidence" value="ECO:0007669"/>
    <property type="project" value="TreeGrafter"/>
</dbReference>